<dbReference type="Pfam" id="PF01425">
    <property type="entry name" value="Amidase"/>
    <property type="match status" value="1"/>
</dbReference>
<dbReference type="GO" id="GO:0015205">
    <property type="term" value="F:nucleobase transmembrane transporter activity"/>
    <property type="evidence" value="ECO:0007669"/>
    <property type="project" value="TreeGrafter"/>
</dbReference>
<feature type="transmembrane region" description="Helical" evidence="7">
    <location>
        <begin position="136"/>
        <end position="158"/>
    </location>
</feature>
<dbReference type="PANTHER" id="PTHR30618:SF0">
    <property type="entry name" value="PURINE-URACIL PERMEASE NCS1"/>
    <property type="match status" value="1"/>
</dbReference>
<dbReference type="InterPro" id="IPR045225">
    <property type="entry name" value="Uracil/uridine/allantoin_perm"/>
</dbReference>
<evidence type="ECO:0000313" key="10">
    <source>
        <dbReference type="EMBL" id="KAK4092200.1"/>
    </source>
</evidence>
<evidence type="ECO:0000313" key="11">
    <source>
        <dbReference type="EMBL" id="PWI76813.1"/>
    </source>
</evidence>
<dbReference type="InterPro" id="IPR012681">
    <property type="entry name" value="NCS1"/>
</dbReference>
<dbReference type="CDD" id="cd11482">
    <property type="entry name" value="SLC-NCS1sbd_NRT1-like"/>
    <property type="match status" value="1"/>
</dbReference>
<feature type="transmembrane region" description="Helical" evidence="7">
    <location>
        <begin position="296"/>
        <end position="318"/>
    </location>
</feature>
<evidence type="ECO:0008006" key="14">
    <source>
        <dbReference type="Google" id="ProtNLM"/>
    </source>
</evidence>
<keyword evidence="6 7" id="KW-0472">Membrane</keyword>
<dbReference type="SUPFAM" id="SSF52499">
    <property type="entry name" value="Isochorismatase-like hydrolases"/>
    <property type="match status" value="1"/>
</dbReference>
<reference evidence="10 13" key="4">
    <citation type="journal article" date="2024" name="Microbiol. Resour. Announc.">
        <title>Genome annotations for the ascomycete fungi Trichoderma harzianum, Trichoderma aggressivum, and Purpureocillium lilacinum.</title>
        <authorList>
            <person name="Beijen E.P.W."/>
            <person name="Ohm R.A."/>
        </authorList>
    </citation>
    <scope>NUCLEOTIDE SEQUENCE [LARGE SCALE GENOMIC DNA]</scope>
    <source>
        <strain evidence="10 13">CBS 150709</strain>
    </source>
</reference>
<dbReference type="Pfam" id="PF02133">
    <property type="entry name" value="Transp_cyt_pur"/>
    <property type="match status" value="1"/>
</dbReference>
<dbReference type="EMBL" id="JAWRVI010000009">
    <property type="protein sequence ID" value="KAK4092200.1"/>
    <property type="molecule type" value="Genomic_DNA"/>
</dbReference>
<comment type="similarity">
    <text evidence="2">Belongs to the isochorismatase family.</text>
</comment>
<feature type="domain" description="Isochorismatase-like" evidence="8">
    <location>
        <begin position="617"/>
        <end position="805"/>
    </location>
</feature>
<keyword evidence="4 7" id="KW-0812">Transmembrane</keyword>
<feature type="transmembrane region" description="Helical" evidence="7">
    <location>
        <begin position="388"/>
        <end position="406"/>
    </location>
</feature>
<accession>A0A2U3EQM8</accession>
<feature type="transmembrane region" description="Helical" evidence="7">
    <location>
        <begin position="217"/>
        <end position="241"/>
    </location>
</feature>
<dbReference type="InterPro" id="IPR000868">
    <property type="entry name" value="Isochorismatase-like_dom"/>
</dbReference>
<dbReference type="Pfam" id="PF00857">
    <property type="entry name" value="Isochorismatase"/>
    <property type="match status" value="1"/>
</dbReference>
<dbReference type="InterPro" id="IPR001248">
    <property type="entry name" value="Pur-cyt_permease"/>
</dbReference>
<evidence type="ECO:0000313" key="12">
    <source>
        <dbReference type="Proteomes" id="UP000245956"/>
    </source>
</evidence>
<dbReference type="Gene3D" id="3.40.50.850">
    <property type="entry name" value="Isochorismatase-like"/>
    <property type="match status" value="1"/>
</dbReference>
<dbReference type="Gene3D" id="3.90.1300.10">
    <property type="entry name" value="Amidase signature (AS) domain"/>
    <property type="match status" value="1"/>
</dbReference>
<feature type="domain" description="Amidase" evidence="9">
    <location>
        <begin position="874"/>
        <end position="1291"/>
    </location>
</feature>
<dbReference type="GO" id="GO:0005886">
    <property type="term" value="C:plasma membrane"/>
    <property type="evidence" value="ECO:0007669"/>
    <property type="project" value="TreeGrafter"/>
</dbReference>
<dbReference type="Gene3D" id="1.20.58.1700">
    <property type="match status" value="1"/>
</dbReference>
<dbReference type="InterPro" id="IPR036928">
    <property type="entry name" value="AS_sf"/>
</dbReference>
<dbReference type="EMBL" id="LCWV01000001">
    <property type="protein sequence ID" value="PWI76813.1"/>
    <property type="molecule type" value="Genomic_DNA"/>
</dbReference>
<protein>
    <recommendedName>
        <fullName evidence="14">Amidase</fullName>
    </recommendedName>
</protein>
<comment type="subcellular location">
    <subcellularLocation>
        <location evidence="1">Membrane</location>
        <topology evidence="1">Multi-pass membrane protein</topology>
    </subcellularLocation>
</comment>
<feature type="transmembrane region" description="Helical" evidence="7">
    <location>
        <begin position="500"/>
        <end position="518"/>
    </location>
</feature>
<name>A0A2U3EQM8_PURLI</name>
<evidence type="ECO:0000256" key="6">
    <source>
        <dbReference type="ARBA" id="ARBA00023136"/>
    </source>
</evidence>
<sequence>MAFTTATSSVTSYLHRRAGSIKDNVRQKGTISGWVLPKQTTTFADEGQWSNIDTDVTPIERRTWSTWTLLGFWFSDALNAQGWQVAASIMAVGLTWREALYCLLIGYSMVIIPLILNGAIGAHLHVNFAVASRASFGFYLSRAAVVIRMITALFWHAIQTYTGSTAMTQVIRAIWPSYLDIPNTIPASVGITTHQMCSHVLFWSLQFPFLLIPPHKLSWFFVMKTVVVMVTSVAVVIALCVKAGGAGEIWQQQAVVSGSTKSWLILSSMSSITGSWLTMGTNIPDFTRYLKKSNGVYWQALFMPGLASLIGIFGIIAASAGKVLYGRYIWDPVELAAQWDGPAGRCGAFFMGLCWIVGQIGTNISANVISCSNDMTTLFPKYINLRRGAIITTIIGGWVMVPWKIISSAASLLTFMASLAIFLAPISAIIGADYWIVKQRHIDVPSLYRRRGVYRYRGGVNWRAAVASLISVGPNLPGMVHAVTPSIPVGDVVHIYDISFMWGFTSAFVVYCVLNYFWPATDTLFEATIHEETKIVDGIEYYNDGLATPIEVDCVIKSDEKGISREAVTEQADIGKFSESLALVHSKVLRVPGEMATTKISLPNARPYSFQFPIATTAFIIIDMQRDFLDPNGFGYIQCGDPEIFSSVRKIVPTVRRALDAARAIGMHVIHTREGHRPDLSDLPAAKKLRQVSAPTGHHTMGIGDQGPMGRLLVRGEWGHDIIGELTPHPGETIIDKPGKGSFWGTGLHRALLARGITHLLFSGVTTECCVTTTLRECNDRGYECCILSDCTGGFDQQMVTTSLDIICGQDGLFGYIGHSSDFLSQVEQIPDLNTPSGILAPDAELPSISELQRLYKHGLVDLTTVVNSVFDKIEKYETVDPAVWISKRPREDVLRAAEALSAQYAGKPLPPLFGVPFAVKDSIDVEGVVTTVACESFAYEASSTAPSVQHLLDAGALYIGKTNLDQLATGLSGCRSPYGIPHSVYSKDHISGGSSSGSGVAVAAGLVSFAVGTDTAGSTRVPAAFNGIVGFKPTKGTISARGLVPACKSLDATTVLAPSIADARQVWYIIDRHDPLDPYAKPPKSLSTWKVDFRGPKEGGFTFGIPPPSLLENCSEAYRDLFKAAIQKLQSCGGRMVDIDYTPFAKAGDLLYDATLVHERLASIGHDFFVKNINTLHPTTKSIYESALSTRLKPWQVFADQAAQTQYTMQARNIFDTLEGGIDVLVVPSVPCHPTIKEMSEDPIALNSKLGLFTHAANVVDLCGVSVNAGLVDNGQGVKLPFGVTILGGSGRGIASQLDEGKRNFLDFLEPLAISGRRRGESPTATPIERGARSPAFTLRAVEGLAQQCAMATSIGRLDRHVSRTLPWLSVLDVWGHPQPTPASASFANPPPANPGIAARATSPRITMSASRPCIVVHSQLFHKCHLRAERPVPSKSPSPTIPGMK</sequence>
<dbReference type="Proteomes" id="UP001287286">
    <property type="component" value="Unassembled WGS sequence"/>
</dbReference>
<reference evidence="10" key="3">
    <citation type="submission" date="2023-11" db="EMBL/GenBank/DDBJ databases">
        <authorList>
            <person name="Beijen E."/>
            <person name="Ohm R.A."/>
        </authorList>
    </citation>
    <scope>NUCLEOTIDE SEQUENCE</scope>
    <source>
        <strain evidence="10">CBS 150709</strain>
    </source>
</reference>
<dbReference type="PANTHER" id="PTHR30618">
    <property type="entry name" value="NCS1 FAMILY PURINE/PYRIMIDINE TRANSPORTER"/>
    <property type="match status" value="1"/>
</dbReference>
<reference evidence="11 12" key="2">
    <citation type="journal article" date="2016" name="Front. Microbiol.">
        <title>Genome and transcriptome sequences reveal the specific parasitism of the nematophagous Purpureocillium lilacinum 36-1.</title>
        <authorList>
            <person name="Xie J."/>
            <person name="Li S."/>
            <person name="Mo C."/>
            <person name="Xiao X."/>
            <person name="Peng D."/>
            <person name="Wang G."/>
            <person name="Xiao Y."/>
        </authorList>
    </citation>
    <scope>NUCLEOTIDE SEQUENCE [LARGE SCALE GENOMIC DNA]</scope>
    <source>
        <strain evidence="11 12">36-1</strain>
    </source>
</reference>
<keyword evidence="5 7" id="KW-1133">Transmembrane helix</keyword>
<keyword evidence="13" id="KW-1185">Reference proteome</keyword>
<evidence type="ECO:0000256" key="3">
    <source>
        <dbReference type="ARBA" id="ARBA00008974"/>
    </source>
</evidence>
<dbReference type="SUPFAM" id="SSF75304">
    <property type="entry name" value="Amidase signature (AS) enzymes"/>
    <property type="match status" value="1"/>
</dbReference>
<dbReference type="InterPro" id="IPR023631">
    <property type="entry name" value="Amidase_dom"/>
</dbReference>
<comment type="caution">
    <text evidence="11">The sequence shown here is derived from an EMBL/GenBank/DDBJ whole genome shotgun (WGS) entry which is preliminary data.</text>
</comment>
<comment type="similarity">
    <text evidence="3">Belongs to the purine-cytosine permease (2.A.39) family.</text>
</comment>
<organism evidence="11 12">
    <name type="scientific">Purpureocillium lilacinum</name>
    <name type="common">Paecilomyces lilacinus</name>
    <dbReference type="NCBI Taxonomy" id="33203"/>
    <lineage>
        <taxon>Eukaryota</taxon>
        <taxon>Fungi</taxon>
        <taxon>Dikarya</taxon>
        <taxon>Ascomycota</taxon>
        <taxon>Pezizomycotina</taxon>
        <taxon>Sordariomycetes</taxon>
        <taxon>Hypocreomycetidae</taxon>
        <taxon>Hypocreales</taxon>
        <taxon>Ophiocordycipitaceae</taxon>
        <taxon>Purpureocillium</taxon>
    </lineage>
</organism>
<evidence type="ECO:0000256" key="4">
    <source>
        <dbReference type="ARBA" id="ARBA00022692"/>
    </source>
</evidence>
<evidence type="ECO:0000256" key="2">
    <source>
        <dbReference type="ARBA" id="ARBA00006336"/>
    </source>
</evidence>
<evidence type="ECO:0000259" key="8">
    <source>
        <dbReference type="Pfam" id="PF00857"/>
    </source>
</evidence>
<dbReference type="CDD" id="cd00431">
    <property type="entry name" value="cysteine_hydrolases"/>
    <property type="match status" value="1"/>
</dbReference>
<dbReference type="Gene3D" id="1.10.4160.10">
    <property type="entry name" value="Hydantoin permease"/>
    <property type="match status" value="1"/>
</dbReference>
<evidence type="ECO:0000259" key="9">
    <source>
        <dbReference type="Pfam" id="PF01425"/>
    </source>
</evidence>
<evidence type="ECO:0000256" key="7">
    <source>
        <dbReference type="SAM" id="Phobius"/>
    </source>
</evidence>
<evidence type="ECO:0000256" key="5">
    <source>
        <dbReference type="ARBA" id="ARBA00022989"/>
    </source>
</evidence>
<dbReference type="NCBIfam" id="TIGR00800">
    <property type="entry name" value="ncs1"/>
    <property type="match status" value="1"/>
</dbReference>
<feature type="transmembrane region" description="Helical" evidence="7">
    <location>
        <begin position="412"/>
        <end position="437"/>
    </location>
</feature>
<evidence type="ECO:0000256" key="1">
    <source>
        <dbReference type="ARBA" id="ARBA00004141"/>
    </source>
</evidence>
<dbReference type="Proteomes" id="UP000245956">
    <property type="component" value="Unassembled WGS sequence"/>
</dbReference>
<feature type="transmembrane region" description="Helical" evidence="7">
    <location>
        <begin position="262"/>
        <end position="284"/>
    </location>
</feature>
<evidence type="ECO:0000313" key="13">
    <source>
        <dbReference type="Proteomes" id="UP001287286"/>
    </source>
</evidence>
<feature type="transmembrane region" description="Helical" evidence="7">
    <location>
        <begin position="104"/>
        <end position="124"/>
    </location>
</feature>
<proteinExistence type="inferred from homology"/>
<gene>
    <name evidence="11" type="ORF">PCL_04007</name>
    <name evidence="10" type="ORF">Purlil1_3453</name>
</gene>
<reference evidence="11" key="1">
    <citation type="submission" date="2015-05" db="EMBL/GenBank/DDBJ databases">
        <authorList>
            <person name="Wang D.B."/>
            <person name="Wang M."/>
        </authorList>
    </citation>
    <scope>NUCLEOTIDE SEQUENCE</scope>
    <source>
        <strain evidence="11">36-1</strain>
    </source>
</reference>
<dbReference type="InterPro" id="IPR036380">
    <property type="entry name" value="Isochorismatase-like_sf"/>
</dbReference>